<gene>
    <name evidence="2" type="ORF">GUITHDRAFT_151392</name>
</gene>
<reference evidence="3" key="3">
    <citation type="submission" date="2016-03" db="UniProtKB">
        <authorList>
            <consortium name="EnsemblProtists"/>
        </authorList>
    </citation>
    <scope>IDENTIFICATION</scope>
</reference>
<feature type="compositionally biased region" description="Polar residues" evidence="1">
    <location>
        <begin position="157"/>
        <end position="174"/>
    </location>
</feature>
<evidence type="ECO:0000313" key="4">
    <source>
        <dbReference type="Proteomes" id="UP000011087"/>
    </source>
</evidence>
<feature type="region of interest" description="Disordered" evidence="1">
    <location>
        <begin position="140"/>
        <end position="174"/>
    </location>
</feature>
<dbReference type="EnsemblProtists" id="EKX49519">
    <property type="protein sequence ID" value="EKX49519"/>
    <property type="gene ID" value="GUITHDRAFT_151392"/>
</dbReference>
<dbReference type="KEGG" id="gtt:GUITHDRAFT_151392"/>
<evidence type="ECO:0000313" key="3">
    <source>
        <dbReference type="EnsemblProtists" id="EKX49519"/>
    </source>
</evidence>
<name>L1JML9_GUITC</name>
<dbReference type="HOGENOM" id="CLU_1036036_0_0_1"/>
<keyword evidence="4" id="KW-1185">Reference proteome</keyword>
<reference evidence="2 4" key="1">
    <citation type="journal article" date="2012" name="Nature">
        <title>Algal genomes reveal evolutionary mosaicism and the fate of nucleomorphs.</title>
        <authorList>
            <consortium name="DOE Joint Genome Institute"/>
            <person name="Curtis B.A."/>
            <person name="Tanifuji G."/>
            <person name="Burki F."/>
            <person name="Gruber A."/>
            <person name="Irimia M."/>
            <person name="Maruyama S."/>
            <person name="Arias M.C."/>
            <person name="Ball S.G."/>
            <person name="Gile G.H."/>
            <person name="Hirakawa Y."/>
            <person name="Hopkins J.F."/>
            <person name="Kuo A."/>
            <person name="Rensing S.A."/>
            <person name="Schmutz J."/>
            <person name="Symeonidi A."/>
            <person name="Elias M."/>
            <person name="Eveleigh R.J."/>
            <person name="Herman E.K."/>
            <person name="Klute M.J."/>
            <person name="Nakayama T."/>
            <person name="Obornik M."/>
            <person name="Reyes-Prieto A."/>
            <person name="Armbrust E.V."/>
            <person name="Aves S.J."/>
            <person name="Beiko R.G."/>
            <person name="Coutinho P."/>
            <person name="Dacks J.B."/>
            <person name="Durnford D.G."/>
            <person name="Fast N.M."/>
            <person name="Green B.R."/>
            <person name="Grisdale C.J."/>
            <person name="Hempel F."/>
            <person name="Henrissat B."/>
            <person name="Hoppner M.P."/>
            <person name="Ishida K."/>
            <person name="Kim E."/>
            <person name="Koreny L."/>
            <person name="Kroth P.G."/>
            <person name="Liu Y."/>
            <person name="Malik S.B."/>
            <person name="Maier U.G."/>
            <person name="McRose D."/>
            <person name="Mock T."/>
            <person name="Neilson J.A."/>
            <person name="Onodera N.T."/>
            <person name="Poole A.M."/>
            <person name="Pritham E.J."/>
            <person name="Richards T.A."/>
            <person name="Rocap G."/>
            <person name="Roy S.W."/>
            <person name="Sarai C."/>
            <person name="Schaack S."/>
            <person name="Shirato S."/>
            <person name="Slamovits C.H."/>
            <person name="Spencer D.F."/>
            <person name="Suzuki S."/>
            <person name="Worden A.Z."/>
            <person name="Zauner S."/>
            <person name="Barry K."/>
            <person name="Bell C."/>
            <person name="Bharti A.K."/>
            <person name="Crow J.A."/>
            <person name="Grimwood J."/>
            <person name="Kramer R."/>
            <person name="Lindquist E."/>
            <person name="Lucas S."/>
            <person name="Salamov A."/>
            <person name="McFadden G.I."/>
            <person name="Lane C.E."/>
            <person name="Keeling P.J."/>
            <person name="Gray M.W."/>
            <person name="Grigoriev I.V."/>
            <person name="Archibald J.M."/>
        </authorList>
    </citation>
    <scope>NUCLEOTIDE SEQUENCE</scope>
    <source>
        <strain evidence="2 4">CCMP2712</strain>
    </source>
</reference>
<dbReference type="EMBL" id="JH992981">
    <property type="protein sequence ID" value="EKX49519.1"/>
    <property type="molecule type" value="Genomic_DNA"/>
</dbReference>
<proteinExistence type="predicted"/>
<dbReference type="Proteomes" id="UP000011087">
    <property type="component" value="Unassembled WGS sequence"/>
</dbReference>
<evidence type="ECO:0000313" key="2">
    <source>
        <dbReference type="EMBL" id="EKX49519.1"/>
    </source>
</evidence>
<protein>
    <submittedName>
        <fullName evidence="2 3">Uncharacterized protein</fullName>
    </submittedName>
</protein>
<dbReference type="PaxDb" id="55529-EKX49519"/>
<dbReference type="RefSeq" id="XP_005836499.1">
    <property type="nucleotide sequence ID" value="XM_005836442.1"/>
</dbReference>
<feature type="non-terminal residue" evidence="2">
    <location>
        <position position="1"/>
    </location>
</feature>
<sequence>MELFPKPPPCTSMYYTSIPEASLKTSAKSWRRSSSSYGDFFSTIPLQQIEERLNSIATNTEAFDRELESEDPPPFVSTSHASHAPMPDRAIQQHFIHKRTSASLVDGSGQAQVVEIPLELAAPNFYFLRDADGSRRVLEVTDPSLPPTKTRHEEAMATSSVRSMSNVQNSGMQTRHQKDFVDMQSRADKLEKRAREIGAEREQRAASTGAYGETERMTIPRVFKYEHGATLTKRDVEIMMKTRKPNPHPPSATVATAGELIYSSAEDVM</sequence>
<organism evidence="2">
    <name type="scientific">Guillardia theta (strain CCMP2712)</name>
    <name type="common">Cryptophyte</name>
    <dbReference type="NCBI Taxonomy" id="905079"/>
    <lineage>
        <taxon>Eukaryota</taxon>
        <taxon>Cryptophyceae</taxon>
        <taxon>Pyrenomonadales</taxon>
        <taxon>Geminigeraceae</taxon>
        <taxon>Guillardia</taxon>
    </lineage>
</organism>
<evidence type="ECO:0000256" key="1">
    <source>
        <dbReference type="SAM" id="MobiDB-lite"/>
    </source>
</evidence>
<reference evidence="4" key="2">
    <citation type="submission" date="2012-11" db="EMBL/GenBank/DDBJ databases">
        <authorList>
            <person name="Kuo A."/>
            <person name="Curtis B.A."/>
            <person name="Tanifuji G."/>
            <person name="Burki F."/>
            <person name="Gruber A."/>
            <person name="Irimia M."/>
            <person name="Maruyama S."/>
            <person name="Arias M.C."/>
            <person name="Ball S.G."/>
            <person name="Gile G.H."/>
            <person name="Hirakawa Y."/>
            <person name="Hopkins J.F."/>
            <person name="Rensing S.A."/>
            <person name="Schmutz J."/>
            <person name="Symeonidi A."/>
            <person name="Elias M."/>
            <person name="Eveleigh R.J."/>
            <person name="Herman E.K."/>
            <person name="Klute M.J."/>
            <person name="Nakayama T."/>
            <person name="Obornik M."/>
            <person name="Reyes-Prieto A."/>
            <person name="Armbrust E.V."/>
            <person name="Aves S.J."/>
            <person name="Beiko R.G."/>
            <person name="Coutinho P."/>
            <person name="Dacks J.B."/>
            <person name="Durnford D.G."/>
            <person name="Fast N.M."/>
            <person name="Green B.R."/>
            <person name="Grisdale C."/>
            <person name="Hempe F."/>
            <person name="Henrissat B."/>
            <person name="Hoppner M.P."/>
            <person name="Ishida K.-I."/>
            <person name="Kim E."/>
            <person name="Koreny L."/>
            <person name="Kroth P.G."/>
            <person name="Liu Y."/>
            <person name="Malik S.-B."/>
            <person name="Maier U.G."/>
            <person name="McRose D."/>
            <person name="Mock T."/>
            <person name="Neilson J.A."/>
            <person name="Onodera N.T."/>
            <person name="Poole A.M."/>
            <person name="Pritham E.J."/>
            <person name="Richards T.A."/>
            <person name="Rocap G."/>
            <person name="Roy S.W."/>
            <person name="Sarai C."/>
            <person name="Schaack S."/>
            <person name="Shirato S."/>
            <person name="Slamovits C.H."/>
            <person name="Spencer D.F."/>
            <person name="Suzuki S."/>
            <person name="Worden A.Z."/>
            <person name="Zauner S."/>
            <person name="Barry K."/>
            <person name="Bell C."/>
            <person name="Bharti A.K."/>
            <person name="Crow J.A."/>
            <person name="Grimwood J."/>
            <person name="Kramer R."/>
            <person name="Lindquist E."/>
            <person name="Lucas S."/>
            <person name="Salamov A."/>
            <person name="McFadden G.I."/>
            <person name="Lane C.E."/>
            <person name="Keeling P.J."/>
            <person name="Gray M.W."/>
            <person name="Grigoriev I.V."/>
            <person name="Archibald J.M."/>
        </authorList>
    </citation>
    <scope>NUCLEOTIDE SEQUENCE</scope>
    <source>
        <strain evidence="4">CCMP2712</strain>
    </source>
</reference>
<dbReference type="GeneID" id="17306191"/>
<accession>L1JML9</accession>
<dbReference type="AlphaFoldDB" id="L1JML9"/>